<organism evidence="7 8">
    <name type="scientific">Saitoella complicata (strain BCRC 22490 / CBS 7301 / JCM 7358 / NBRC 10748 / NRRL Y-17804)</name>
    <dbReference type="NCBI Taxonomy" id="698492"/>
    <lineage>
        <taxon>Eukaryota</taxon>
        <taxon>Fungi</taxon>
        <taxon>Dikarya</taxon>
        <taxon>Ascomycota</taxon>
        <taxon>Taphrinomycotina</taxon>
        <taxon>Taphrinomycotina incertae sedis</taxon>
        <taxon>Saitoella</taxon>
    </lineage>
</organism>
<accession>A0A0E9NLI6</accession>
<dbReference type="Pfam" id="PF09743">
    <property type="entry name" value="E3_UFM1_ligase"/>
    <property type="match status" value="1"/>
</dbReference>
<sequence>MFGLTRKPAVFALKDVQALVSFIDTNKEFLRTTTSTAARKEWITRTKATEEITALLDHQDSRISIDDIAAHINVSAEDATTRITELELESAYQPETGWIRMGSVVLPRQELTRLSQTLSQSLSTNGWVRVREWCREQRINAIIFEQIQSQLESGEEGGNTYVGPQKEFLVERRWLEEEEGRLTESIQLLTSPTPLSTLTTNTTNPLTPHLLPPLLRSPRLSNQGTLDGGVWTPTSYTQHKQREAVERFRRDGYISKHLLKGSELRVEETGAMGLATVWVSSAYIANIEALVEGIHSFSSITDLVPELEWEDAQELLTGHVLPRVPPGVVFVGVGKGYVVRREFLGRVEGGCTAFALSEAAKTKPKPLAKKKSAGEGQGLSLQTLKKHSAGMPEFADAEVPAVLREELVRRVWPVAARVFEERVKAVYLDVEVESAPTPTSGSGPKAAMERLRARWTVYANGLKDLKSRSLKASLGRFLCEVSGEEMVKAATDVGDKSELKFDAEAAKKLLEEGDVAGFTSLFSVKENAETVEAAKTEILQNLGTQLSAATDPALVLHLSVLLILARNSKSNGVINASGKFVPKLIKEMDMEKGEERVLCEGLMREVLGKEEKVEGRVEKVRQAVNNEQLHNPESSHFTPSYKRITRSLSDPQIQPSSILNCIMTKDLSSRSSESGDSALGDSLESLPPVIFTPSHLAHINARLNSCTPQQILEWAIVTIPNLYQTTAFGLTGLATIDMLSKLPITQENPVPLIFIDTLHHFQETLDLVDRVRAKYPNVPLHVYTPENTPTAAAFTALHGDKLWERDEPLYDYLVKVEPARRAYADLNVRAVLTGRRRSQGADRSSLPIIELDETGLIKINPLASLSFADVKAYIDANAVPYNALLDQGYKSVGDWHSTVVPREGESERAGRWAGKEKTECGLHADYFKMKAEAKRKLLEAKAAAEGIQGVKGV</sequence>
<evidence type="ECO:0000259" key="6">
    <source>
        <dbReference type="Pfam" id="PF25041"/>
    </source>
</evidence>
<evidence type="ECO:0000259" key="5">
    <source>
        <dbReference type="Pfam" id="PF09743"/>
    </source>
</evidence>
<dbReference type="InterPro" id="IPR004511">
    <property type="entry name" value="PAPS/APS_Rdtase"/>
</dbReference>
<dbReference type="NCBIfam" id="TIGR02057">
    <property type="entry name" value="PAPS_reductase"/>
    <property type="match status" value="1"/>
</dbReference>
<dbReference type="Pfam" id="PF25041">
    <property type="entry name" value="UFL1_C"/>
    <property type="match status" value="1"/>
</dbReference>
<evidence type="ECO:0000313" key="7">
    <source>
        <dbReference type="EMBL" id="GAO50275.1"/>
    </source>
</evidence>
<feature type="domain" description="Phosphoadenosine phosphosulphate reductase" evidence="4">
    <location>
        <begin position="722"/>
        <end position="899"/>
    </location>
</feature>
<comment type="caution">
    <text evidence="7">The sequence shown here is derived from an EMBL/GenBank/DDBJ whole genome shotgun (WGS) entry which is preliminary data.</text>
</comment>
<dbReference type="NCBIfam" id="NF002537">
    <property type="entry name" value="PRK02090.1"/>
    <property type="match status" value="1"/>
</dbReference>
<keyword evidence="2" id="KW-0560">Oxidoreductase</keyword>
<evidence type="ECO:0000256" key="1">
    <source>
        <dbReference type="ARBA" id="ARBA00009732"/>
    </source>
</evidence>
<dbReference type="CDD" id="cd23945">
    <property type="entry name" value="PAPS_reductase"/>
    <property type="match status" value="1"/>
</dbReference>
<evidence type="ECO:0000259" key="4">
    <source>
        <dbReference type="Pfam" id="PF01507"/>
    </source>
</evidence>
<name>A0A0E9NLI6_SAICN</name>
<protein>
    <submittedName>
        <fullName evidence="7">Uncharacterized protein</fullName>
    </submittedName>
</protein>
<keyword evidence="8" id="KW-1185">Reference proteome</keyword>
<dbReference type="InterPro" id="IPR002500">
    <property type="entry name" value="PAPS_reduct_dom"/>
</dbReference>
<dbReference type="EMBL" id="BACD03000031">
    <property type="protein sequence ID" value="GAO50275.1"/>
    <property type="molecule type" value="Genomic_DNA"/>
</dbReference>
<reference evidence="7 8" key="3">
    <citation type="journal article" date="2015" name="Genome Announc.">
        <title>Draft Genome Sequence of the Archiascomycetous Yeast Saitoella complicata.</title>
        <authorList>
            <person name="Yamauchi K."/>
            <person name="Kondo S."/>
            <person name="Hamamoto M."/>
            <person name="Takahashi Y."/>
            <person name="Ogura Y."/>
            <person name="Hayashi T."/>
            <person name="Nishida H."/>
        </authorList>
    </citation>
    <scope>NUCLEOTIDE SEQUENCE [LARGE SCALE GENOMIC DNA]</scope>
    <source>
        <strain evidence="7 8">NRRL Y-17804</strain>
    </source>
</reference>
<gene>
    <name evidence="7" type="ORF">G7K_4405-t1</name>
</gene>
<reference evidence="7 8" key="1">
    <citation type="journal article" date="2011" name="J. Gen. Appl. Microbiol.">
        <title>Draft genome sequencing of the enigmatic yeast Saitoella complicata.</title>
        <authorList>
            <person name="Nishida H."/>
            <person name="Hamamoto M."/>
            <person name="Sugiyama J."/>
        </authorList>
    </citation>
    <scope>NUCLEOTIDE SEQUENCE [LARGE SCALE GENOMIC DNA]</scope>
    <source>
        <strain evidence="7 8">NRRL Y-17804</strain>
    </source>
</reference>
<feature type="domain" description="E3 UFM1-protein ligase 1-like N-terminal" evidence="5">
    <location>
        <begin position="36"/>
        <end position="260"/>
    </location>
</feature>
<dbReference type="InterPro" id="IPR011800">
    <property type="entry name" value="PAPS_reductase_CysH"/>
</dbReference>
<dbReference type="InterPro" id="IPR056761">
    <property type="entry name" value="Ufl1-like_C"/>
</dbReference>
<dbReference type="Gene3D" id="3.40.50.620">
    <property type="entry name" value="HUPs"/>
    <property type="match status" value="1"/>
</dbReference>
<evidence type="ECO:0000256" key="2">
    <source>
        <dbReference type="ARBA" id="ARBA00023002"/>
    </source>
</evidence>
<dbReference type="GO" id="GO:0004604">
    <property type="term" value="F:phosphoadenylyl-sulfate reductase (thioredoxin) activity"/>
    <property type="evidence" value="ECO:0007669"/>
    <property type="project" value="InterPro"/>
</dbReference>
<dbReference type="NCBIfam" id="TIGR00434">
    <property type="entry name" value="cysH"/>
    <property type="match status" value="1"/>
</dbReference>
<dbReference type="SUPFAM" id="SSF52402">
    <property type="entry name" value="Adenine nucleotide alpha hydrolases-like"/>
    <property type="match status" value="1"/>
</dbReference>
<dbReference type="InterPro" id="IPR014729">
    <property type="entry name" value="Rossmann-like_a/b/a_fold"/>
</dbReference>
<comment type="pathway">
    <text evidence="3">Sulfur metabolism; hydrogen sulfide biosynthesis; sulfite from sulfate.</text>
</comment>
<comment type="similarity">
    <text evidence="1">Belongs to the PAPS reductase family. CysH subfamily.</text>
</comment>
<dbReference type="InterPro" id="IPR056579">
    <property type="entry name" value="Ufl1_N"/>
</dbReference>
<dbReference type="Proteomes" id="UP000033140">
    <property type="component" value="Unassembled WGS sequence"/>
</dbReference>
<dbReference type="GO" id="GO:0019379">
    <property type="term" value="P:sulfate assimilation, phosphoadenylyl sulfate reduction by phosphoadenylyl-sulfate reductase (thioredoxin)"/>
    <property type="evidence" value="ECO:0007669"/>
    <property type="project" value="InterPro"/>
</dbReference>
<dbReference type="GO" id="GO:0005737">
    <property type="term" value="C:cytoplasm"/>
    <property type="evidence" value="ECO:0007669"/>
    <property type="project" value="TreeGrafter"/>
</dbReference>
<dbReference type="STRING" id="698492.A0A0E9NLI6"/>
<reference evidence="7 8" key="2">
    <citation type="journal article" date="2014" name="J. Gen. Appl. Microbiol.">
        <title>The early diverging ascomycetous budding yeast Saitoella complicata has three histone deacetylases belonging to the Clr6, Hos2, and Rpd3 lineages.</title>
        <authorList>
            <person name="Nishida H."/>
            <person name="Matsumoto T."/>
            <person name="Kondo S."/>
            <person name="Hamamoto M."/>
            <person name="Yoshikawa H."/>
        </authorList>
    </citation>
    <scope>NUCLEOTIDE SEQUENCE [LARGE SCALE GENOMIC DNA]</scope>
    <source>
        <strain evidence="7 8">NRRL Y-17804</strain>
    </source>
</reference>
<dbReference type="PANTHER" id="PTHR46509">
    <property type="entry name" value="PHOSPHOADENOSINE PHOSPHOSULFATE REDUCTASE"/>
    <property type="match status" value="1"/>
</dbReference>
<dbReference type="HAMAP" id="MF_00063">
    <property type="entry name" value="CysH"/>
    <property type="match status" value="1"/>
</dbReference>
<evidence type="ECO:0000313" key="8">
    <source>
        <dbReference type="Proteomes" id="UP000033140"/>
    </source>
</evidence>
<dbReference type="PANTHER" id="PTHR46509:SF1">
    <property type="entry name" value="PHOSPHOADENOSINE PHOSPHOSULFATE REDUCTASE"/>
    <property type="match status" value="1"/>
</dbReference>
<dbReference type="Pfam" id="PF01507">
    <property type="entry name" value="PAPS_reduct"/>
    <property type="match status" value="1"/>
</dbReference>
<evidence type="ECO:0000256" key="3">
    <source>
        <dbReference type="ARBA" id="ARBA00024327"/>
    </source>
</evidence>
<proteinExistence type="inferred from homology"/>
<dbReference type="AlphaFoldDB" id="A0A0E9NLI6"/>
<feature type="domain" description="E3 UFM1-protein ligase-like C-terminal" evidence="6">
    <location>
        <begin position="540"/>
        <end position="588"/>
    </location>
</feature>